<sequence length="73" mass="8529">MTKISMFSEQTNEAGRFRHDEVLISEIEAFQTKGSCVDTPRSSALQVAARRRRMNAVEARQRSRWLPPLFRIY</sequence>
<reference evidence="1 2" key="1">
    <citation type="journal article" date="2015" name="Antonie Van Leeuwenhoek">
        <title>A phylogenomic and molecular marker based taxonomic framework for the order Xanthomonadales: proposal to transfer the families Algiphilaceae and Solimonadaceae to the order Nevskiales ord. nov. and to create a new family within the order Xanthomonadales, the family Rhodanobacteraceae fam. nov., containing the genus Rhodanobacter and its closest relatives.</title>
        <authorList>
            <person name="Naushad S."/>
            <person name="Adeolu M."/>
            <person name="Wong S."/>
            <person name="Sohail M."/>
            <person name="Schellhorn H.E."/>
            <person name="Gupta R.S."/>
        </authorList>
    </citation>
    <scope>NUCLEOTIDE SEQUENCE [LARGE SCALE GENOMIC DNA]</scope>
    <source>
        <strain evidence="1 2">DSM 16301</strain>
    </source>
</reference>
<proteinExistence type="predicted"/>
<evidence type="ECO:0000313" key="1">
    <source>
        <dbReference type="EMBL" id="KLD64570.1"/>
    </source>
</evidence>
<organism evidence="1 2">
    <name type="scientific">Dyella japonica DSM 16301</name>
    <dbReference type="NCBI Taxonomy" id="1440762"/>
    <lineage>
        <taxon>Bacteria</taxon>
        <taxon>Pseudomonadati</taxon>
        <taxon>Pseudomonadota</taxon>
        <taxon>Gammaproteobacteria</taxon>
        <taxon>Lysobacterales</taxon>
        <taxon>Rhodanobacteraceae</taxon>
        <taxon>Dyella</taxon>
    </lineage>
</organism>
<dbReference type="Proteomes" id="UP000035481">
    <property type="component" value="Unassembled WGS sequence"/>
</dbReference>
<evidence type="ECO:0000313" key="2">
    <source>
        <dbReference type="Proteomes" id="UP000035481"/>
    </source>
</evidence>
<dbReference type="EMBL" id="JPLA01000015">
    <property type="protein sequence ID" value="KLD64570.1"/>
    <property type="molecule type" value="Genomic_DNA"/>
</dbReference>
<name>A0A0G9H3Z6_9GAMM</name>
<protein>
    <submittedName>
        <fullName evidence="1">Uncharacterized protein</fullName>
    </submittedName>
</protein>
<accession>A0A0G9H3Z6</accession>
<gene>
    <name evidence="1" type="ORF">Y882_06795</name>
</gene>
<dbReference type="PATRIC" id="fig|1440762.4.peg.722"/>
<dbReference type="AlphaFoldDB" id="A0A0G9H3Z6"/>
<comment type="caution">
    <text evidence="1">The sequence shown here is derived from an EMBL/GenBank/DDBJ whole genome shotgun (WGS) entry which is preliminary data.</text>
</comment>